<reference evidence="1" key="1">
    <citation type="submission" date="2021-05" db="EMBL/GenBank/DDBJ databases">
        <title>Diversity, taxonomy and evolution of archaeal viruses of the class Caudoviricetes.</title>
        <authorList>
            <person name="Liu Y."/>
            <person name="Demina T.A."/>
            <person name="Roux S."/>
            <person name="Aiewsakun P."/>
            <person name="Kazlauskas D."/>
            <person name="Simmonds P."/>
            <person name="Prangishvili D."/>
            <person name="Oksanen H.M."/>
            <person name="Krupovic M."/>
        </authorList>
    </citation>
    <scope>NUCLEOTIDE SEQUENCE</scope>
    <source>
        <strain evidence="1">HRTV-27/27</strain>
    </source>
</reference>
<organism evidence="1 2">
    <name type="scientific">Halorubrum tailed virus 27</name>
    <dbReference type="NCBI Taxonomy" id="2878008"/>
    <lineage>
        <taxon>Viruses</taxon>
        <taxon>Duplodnaviria</taxon>
        <taxon>Heunggongvirae</taxon>
        <taxon>Uroviricota</taxon>
        <taxon>Caudoviricetes</taxon>
        <taxon>Thumleimavirales</taxon>
        <taxon>Hafunaviridae</taxon>
        <taxon>Minorvirus</taxon>
        <taxon>Minorvirus thailandense</taxon>
        <taxon>Minorvirus HRTV27</taxon>
    </lineage>
</organism>
<name>A0AAE9BY53_9CAUD</name>
<proteinExistence type="predicted"/>
<keyword evidence="2" id="KW-1185">Reference proteome</keyword>
<gene>
    <name evidence="1" type="ORF">HRTV-27_gp55</name>
</gene>
<protein>
    <submittedName>
        <fullName evidence="1">Uncharacterized protein</fullName>
    </submittedName>
</protein>
<evidence type="ECO:0000313" key="1">
    <source>
        <dbReference type="EMBL" id="UBF22748.1"/>
    </source>
</evidence>
<accession>A0AAE9BY53</accession>
<evidence type="ECO:0000313" key="2">
    <source>
        <dbReference type="Proteomes" id="UP000827260"/>
    </source>
</evidence>
<dbReference type="Proteomes" id="UP000827260">
    <property type="component" value="Segment"/>
</dbReference>
<dbReference type="EMBL" id="MZ334522">
    <property type="protein sequence ID" value="UBF22748.1"/>
    <property type="molecule type" value="Genomic_DNA"/>
</dbReference>
<sequence>MSKSVADILRDGGDTFEKKTQDYGQSWRSVGHIIREMAHDEPIVLDSPEEIIAFGLFTRRLDKLSREFYGTFFAEDMNFEGPVDSAEDESVYAAMSASNLRDMADEAETEEKDVFEAVESFDLKERYPETGYDRDGPLLGIGTPPEPDYDFEERVLAWADDFTDHGVLLTEDVHDEFSREEESEMAHSVLDGSEDWDYDTYAGAYFRT</sequence>